<keyword evidence="2" id="KW-1185">Reference proteome</keyword>
<dbReference type="STRING" id="32024.GCA_000788295_00939"/>
<reference evidence="1 2" key="1">
    <citation type="submission" date="2018-06" db="EMBL/GenBank/DDBJ databases">
        <authorList>
            <consortium name="Pathogen Informatics"/>
            <person name="Doyle S."/>
        </authorList>
    </citation>
    <scope>NUCLEOTIDE SEQUENCE [LARGE SCALE GENOMIC DNA]</scope>
    <source>
        <strain evidence="1 2">NCTC12475</strain>
    </source>
</reference>
<dbReference type="PROSITE" id="PS51257">
    <property type="entry name" value="PROKAR_LIPOPROTEIN"/>
    <property type="match status" value="1"/>
</dbReference>
<gene>
    <name evidence="1" type="ORF">NCTC12475_00718</name>
</gene>
<sequence>MKKTIYLFFLLLFFTACASTTPTVHLKTTEPLIITQKPEGKKVYIKFNNSINVENNITKNIEYTLQNNGYEISQDPTSSDYAIYGDLTDFKRIYVKDPNVYMGFGFGMRRFYGGFGHFYDYDNPYEYNDTSYIYEAQVSLLIKLKNLRDYSTNLNLQSDRGVYSTSTIMAKFADKISNQILHFLEF</sequence>
<evidence type="ECO:0000313" key="1">
    <source>
        <dbReference type="EMBL" id="SUX10521.1"/>
    </source>
</evidence>
<accession>A0A381DJ58</accession>
<dbReference type="Proteomes" id="UP000254920">
    <property type="component" value="Unassembled WGS sequence"/>
</dbReference>
<dbReference type="AlphaFoldDB" id="A0A381DJ58"/>
<dbReference type="RefSeq" id="WP_089182919.1">
    <property type="nucleotide sequence ID" value="NZ_CP043427.1"/>
</dbReference>
<dbReference type="GeneID" id="93091153"/>
<proteinExistence type="predicted"/>
<name>A0A381DJ58_9BACT</name>
<dbReference type="EMBL" id="UFVD01000001">
    <property type="protein sequence ID" value="SUX10521.1"/>
    <property type="molecule type" value="Genomic_DNA"/>
</dbReference>
<evidence type="ECO:0000313" key="2">
    <source>
        <dbReference type="Proteomes" id="UP000254920"/>
    </source>
</evidence>
<organism evidence="1 2">
    <name type="scientific">Campylobacter sputorum subsp. sputorum</name>
    <dbReference type="NCBI Taxonomy" id="32024"/>
    <lineage>
        <taxon>Bacteria</taxon>
        <taxon>Pseudomonadati</taxon>
        <taxon>Campylobacterota</taxon>
        <taxon>Epsilonproteobacteria</taxon>
        <taxon>Campylobacterales</taxon>
        <taxon>Campylobacteraceae</taxon>
        <taxon>Campylobacter</taxon>
    </lineage>
</organism>
<dbReference type="OrthoDB" id="5363656at2"/>
<protein>
    <submittedName>
        <fullName evidence="1">Enterobacterial TraT complement resistance protein</fullName>
    </submittedName>
</protein>